<gene>
    <name evidence="1" type="ORF">SAMN05428998_11093</name>
</gene>
<dbReference type="PANTHER" id="PTHR43293:SF3">
    <property type="entry name" value="CHOLESTEROL RING-CLEAVING HYDROLASE IPDB SUBUNIT"/>
    <property type="match status" value="1"/>
</dbReference>
<proteinExistence type="predicted"/>
<dbReference type="GO" id="GO:0008410">
    <property type="term" value="F:CoA-transferase activity"/>
    <property type="evidence" value="ECO:0007669"/>
    <property type="project" value="InterPro"/>
</dbReference>
<organism evidence="1 2">
    <name type="scientific">Tistlia consotensis USBA 355</name>
    <dbReference type="NCBI Taxonomy" id="560819"/>
    <lineage>
        <taxon>Bacteria</taxon>
        <taxon>Pseudomonadati</taxon>
        <taxon>Pseudomonadota</taxon>
        <taxon>Alphaproteobacteria</taxon>
        <taxon>Rhodospirillales</taxon>
        <taxon>Rhodovibrionaceae</taxon>
        <taxon>Tistlia</taxon>
    </lineage>
</organism>
<keyword evidence="2" id="KW-1185">Reference proteome</keyword>
<evidence type="ECO:0000313" key="1">
    <source>
        <dbReference type="EMBL" id="SMF30174.1"/>
    </source>
</evidence>
<sequence length="247" mass="26941">MTDWRPEELLICRLADALAGDRHVAVGAASPIPGAAALLAQEEAPRRMHVTVLHSRRYNHFTDGGRELFDCAGQGRIDTFFLGGVQIDGQANINLVGTGDYPTLTKRFPGSFGSAFMYFAVPKVILFREEHSPRTLVEKVDFVSAPGCSPEGTWRRGGPTLLVTSLAVFAFDGARRRFALESLHPGVTAETVAERTGFAFDRPAEVPTTAAPEPARLERLRRTIAPKVAEFYPVFAERVFGVTEPAA</sequence>
<name>A0A1Y6C2K5_9PROT</name>
<dbReference type="RefSeq" id="WP_085123313.1">
    <property type="nucleotide sequence ID" value="NZ_FWZX01000010.1"/>
</dbReference>
<dbReference type="AlphaFoldDB" id="A0A1Y6C2K5"/>
<dbReference type="EMBL" id="FWZX01000010">
    <property type="protein sequence ID" value="SMF30174.1"/>
    <property type="molecule type" value="Genomic_DNA"/>
</dbReference>
<accession>A0A1Y6C2K5</accession>
<dbReference type="Proteomes" id="UP000192917">
    <property type="component" value="Unassembled WGS sequence"/>
</dbReference>
<dbReference type="SMART" id="SM00882">
    <property type="entry name" value="CoA_trans"/>
    <property type="match status" value="1"/>
</dbReference>
<dbReference type="InterPro" id="IPR037171">
    <property type="entry name" value="NagB/RpiA_transferase-like"/>
</dbReference>
<dbReference type="SUPFAM" id="SSF100950">
    <property type="entry name" value="NagB/RpiA/CoA transferase-like"/>
    <property type="match status" value="1"/>
</dbReference>
<evidence type="ECO:0000313" key="2">
    <source>
        <dbReference type="Proteomes" id="UP000192917"/>
    </source>
</evidence>
<dbReference type="STRING" id="560819.SAMN05428998_11093"/>
<dbReference type="InterPro" id="IPR004165">
    <property type="entry name" value="CoA_trans_fam_I"/>
</dbReference>
<reference evidence="1 2" key="1">
    <citation type="submission" date="2017-04" db="EMBL/GenBank/DDBJ databases">
        <authorList>
            <person name="Afonso C.L."/>
            <person name="Miller P.J."/>
            <person name="Scott M.A."/>
            <person name="Spackman E."/>
            <person name="Goraichik I."/>
            <person name="Dimitrov K.M."/>
            <person name="Suarez D.L."/>
            <person name="Swayne D.E."/>
        </authorList>
    </citation>
    <scope>NUCLEOTIDE SEQUENCE [LARGE SCALE GENOMIC DNA]</scope>
    <source>
        <strain evidence="1 2">USBA 355</strain>
    </source>
</reference>
<protein>
    <submittedName>
        <fullName evidence="1">Glutaconate CoA-transferase subunit B</fullName>
    </submittedName>
</protein>
<dbReference type="Gene3D" id="3.40.1080.10">
    <property type="entry name" value="Glutaconate Coenzyme A-transferase"/>
    <property type="match status" value="1"/>
</dbReference>
<keyword evidence="1" id="KW-0808">Transferase</keyword>
<dbReference type="Pfam" id="PF01144">
    <property type="entry name" value="CoA_trans"/>
    <property type="match status" value="1"/>
</dbReference>
<dbReference type="PANTHER" id="PTHR43293">
    <property type="entry name" value="ACETATE COA-TRANSFERASE YDIF"/>
    <property type="match status" value="1"/>
</dbReference>